<dbReference type="EC" id="1.1.1.49" evidence="7"/>
<evidence type="ECO:0000256" key="1">
    <source>
        <dbReference type="ARBA" id="ARBA00004937"/>
    </source>
</evidence>
<dbReference type="GO" id="GO:0050661">
    <property type="term" value="F:NADP binding"/>
    <property type="evidence" value="ECO:0007669"/>
    <property type="project" value="UniProtKB-UniRule"/>
</dbReference>
<feature type="binding site" evidence="7">
    <location>
        <position position="174"/>
    </location>
    <ligand>
        <name>substrate</name>
    </ligand>
</feature>
<dbReference type="Gene3D" id="3.40.50.720">
    <property type="entry name" value="NAD(P)-binding Rossmann-like Domain"/>
    <property type="match status" value="1"/>
</dbReference>
<feature type="binding site" evidence="7">
    <location>
        <position position="42"/>
    </location>
    <ligand>
        <name>NADP(+)</name>
        <dbReference type="ChEBI" id="CHEBI:58349"/>
    </ligand>
</feature>
<comment type="function">
    <text evidence="7">Catalyzes the oxidation of glucose 6-phosphate to 6-phosphogluconolactone.</text>
</comment>
<dbReference type="GO" id="GO:0005829">
    <property type="term" value="C:cytosol"/>
    <property type="evidence" value="ECO:0007669"/>
    <property type="project" value="TreeGrafter"/>
</dbReference>
<evidence type="ECO:0000256" key="6">
    <source>
        <dbReference type="ARBA" id="ARBA00023277"/>
    </source>
</evidence>
<evidence type="ECO:0000259" key="9">
    <source>
        <dbReference type="Pfam" id="PF02781"/>
    </source>
</evidence>
<evidence type="ECO:0000256" key="7">
    <source>
        <dbReference type="HAMAP-Rule" id="MF_00966"/>
    </source>
</evidence>
<feature type="active site" description="Proton acceptor" evidence="7">
    <location>
        <position position="236"/>
    </location>
</feature>
<dbReference type="InterPro" id="IPR001282">
    <property type="entry name" value="G6P_DH"/>
</dbReference>
<comment type="pathway">
    <text evidence="1 7">Carbohydrate degradation; pentose phosphate pathway; D-ribulose 5-phosphate from D-glucose 6-phosphate (oxidative stage): step 1/3.</text>
</comment>
<feature type="binding site" evidence="7">
    <location>
        <position position="144"/>
    </location>
    <ligand>
        <name>NADP(+)</name>
        <dbReference type="ChEBI" id="CHEBI:58349"/>
    </ligand>
</feature>
<feature type="binding site" evidence="7">
    <location>
        <begin position="9"/>
        <end position="16"/>
    </location>
    <ligand>
        <name>NADP(+)</name>
        <dbReference type="ChEBI" id="CHEBI:58349"/>
    </ligand>
</feature>
<dbReference type="GO" id="GO:0004345">
    <property type="term" value="F:glucose-6-phosphate dehydrogenase activity"/>
    <property type="evidence" value="ECO:0007669"/>
    <property type="project" value="UniProtKB-UniRule"/>
</dbReference>
<dbReference type="InterPro" id="IPR036291">
    <property type="entry name" value="NAD(P)-bd_dom_sf"/>
</dbReference>
<evidence type="ECO:0000256" key="5">
    <source>
        <dbReference type="ARBA" id="ARBA00023002"/>
    </source>
</evidence>
<proteinExistence type="inferred from homology"/>
<dbReference type="AlphaFoldDB" id="A0A6B3TQA7"/>
<reference evidence="10" key="1">
    <citation type="submission" date="2020-02" db="EMBL/GenBank/DDBJ databases">
        <title>Bacillus sedimentmangrovi sp. nov., isolated from sediment of the mangrove ecosystem.</title>
        <authorList>
            <person name="Liu G."/>
        </authorList>
    </citation>
    <scope>NUCLEOTIDE SEQUENCE [LARGE SCALE GENOMIC DNA]</scope>
    <source>
        <strain evidence="10">SgZ-7</strain>
    </source>
</reference>
<feature type="domain" description="Glucose-6-phosphate dehydrogenase C-terminal" evidence="9">
    <location>
        <begin position="186"/>
        <end position="482"/>
    </location>
</feature>
<comment type="catalytic activity">
    <reaction evidence="7">
        <text>D-glucose 6-phosphate + NADP(+) = 6-phospho-D-glucono-1,5-lactone + NADPH + H(+)</text>
        <dbReference type="Rhea" id="RHEA:15841"/>
        <dbReference type="ChEBI" id="CHEBI:15378"/>
        <dbReference type="ChEBI" id="CHEBI:57783"/>
        <dbReference type="ChEBI" id="CHEBI:57955"/>
        <dbReference type="ChEBI" id="CHEBI:58349"/>
        <dbReference type="ChEBI" id="CHEBI:61548"/>
        <dbReference type="EC" id="1.1.1.49"/>
    </reaction>
</comment>
<dbReference type="PRINTS" id="PR00079">
    <property type="entry name" value="G6PDHDRGNASE"/>
</dbReference>
<protein>
    <recommendedName>
        <fullName evidence="7">Glucose-6-phosphate 1-dehydrogenase</fullName>
        <shortName evidence="7">G6PD</shortName>
        <ecNumber evidence="7">1.1.1.49</ecNumber>
    </recommendedName>
</protein>
<dbReference type="UniPathway" id="UPA00115">
    <property type="reaction ID" value="UER00408"/>
</dbReference>
<feature type="binding site" evidence="7">
    <location>
        <begin position="81"/>
        <end position="82"/>
    </location>
    <ligand>
        <name>NADP(+)</name>
        <dbReference type="ChEBI" id="CHEBI:58349"/>
    </ligand>
</feature>
<evidence type="ECO:0000256" key="4">
    <source>
        <dbReference type="ARBA" id="ARBA00022857"/>
    </source>
</evidence>
<dbReference type="SUPFAM" id="SSF55347">
    <property type="entry name" value="Glyceraldehyde-3-phosphate dehydrogenase-like, C-terminal domain"/>
    <property type="match status" value="1"/>
</dbReference>
<dbReference type="NCBIfam" id="TIGR00871">
    <property type="entry name" value="zwf"/>
    <property type="match status" value="1"/>
</dbReference>
<feature type="domain" description="Glucose-6-phosphate dehydrogenase NAD-binding" evidence="8">
    <location>
        <begin position="6"/>
        <end position="183"/>
    </location>
</feature>
<keyword evidence="4 7" id="KW-0521">NADP</keyword>
<dbReference type="GO" id="GO:0006006">
    <property type="term" value="P:glucose metabolic process"/>
    <property type="evidence" value="ECO:0007669"/>
    <property type="project" value="UniProtKB-KW"/>
</dbReference>
<evidence type="ECO:0000313" key="10">
    <source>
        <dbReference type="EMBL" id="NEX78778.1"/>
    </source>
</evidence>
<sequence length="493" mass="56577">MTSLIMIFGATGDLAKRKLFPSIFRLYERGKLDKFAVIGVARRPLSNEEFQQNVVDSVKSALGDDKNVDEFVSHFYYQSLDVDDSGSYTALKKLADQIDDHYDLEGNRIFYLAMAPQFFGPIALHLKSDGLTDVKGYKRLVIEKPFGHDLESAKELNKQIRTAFKEEEIYRIDHYLGKEMVRNIEVIRFANAIFEPLWNNRYISNIQITSSEVLGVEERGRYYESSGALRDMVQNHMLQMVALLAMEPPISLTTDEIRSEKVRVFRALRQIEGDEVNEYFVRGQYGEGTIDDKQVPKYRDEPMVDKESNTETFVAGKIMIDNFRWAGVPFYIRTGKRMKAKSTKIVVQFKDIPMNLYYQTEKMLNPNLLVIHIQPEEGITLYLNAKKAGGKLDAQNVKLSFANTGVHAMNTPEGYEKLIYDCMRGDATNFTHWDEVAYSWAFVDKISAVWEKTKGDFPNYQAGSMGPDAADKLLEKDGFFWWPVTDLDVDICK</sequence>
<organism evidence="10 11">
    <name type="scientific">Neobacillus thermocopriae</name>
    <dbReference type="NCBI Taxonomy" id="1215031"/>
    <lineage>
        <taxon>Bacteria</taxon>
        <taxon>Bacillati</taxon>
        <taxon>Bacillota</taxon>
        <taxon>Bacilli</taxon>
        <taxon>Bacillales</taxon>
        <taxon>Bacillaceae</taxon>
        <taxon>Neobacillus</taxon>
    </lineage>
</organism>
<comment type="similarity">
    <text evidence="2 7">Belongs to the glucose-6-phosphate dehydrogenase family.</text>
</comment>
<keyword evidence="5 7" id="KW-0560">Oxidoreductase</keyword>
<dbReference type="PIRSF" id="PIRSF000110">
    <property type="entry name" value="G6PD"/>
    <property type="match status" value="1"/>
</dbReference>
<evidence type="ECO:0000313" key="11">
    <source>
        <dbReference type="Proteomes" id="UP000481621"/>
    </source>
</evidence>
<dbReference type="InterPro" id="IPR022675">
    <property type="entry name" value="G6P_DH_C"/>
</dbReference>
<dbReference type="SUPFAM" id="SSF51735">
    <property type="entry name" value="NAD(P)-binding Rossmann-fold domains"/>
    <property type="match status" value="1"/>
</dbReference>
<feature type="binding site" evidence="7">
    <location>
        <position position="341"/>
    </location>
    <ligand>
        <name>substrate</name>
    </ligand>
</feature>
<dbReference type="Proteomes" id="UP000481621">
    <property type="component" value="Unassembled WGS sequence"/>
</dbReference>
<dbReference type="PROSITE" id="PS00069">
    <property type="entry name" value="G6P_DEHYDROGENASE"/>
    <property type="match status" value="1"/>
</dbReference>
<keyword evidence="3 7" id="KW-0313">Glucose metabolism</keyword>
<dbReference type="PANTHER" id="PTHR23429:SF0">
    <property type="entry name" value="GLUCOSE-6-PHOSPHATE 1-DEHYDROGENASE"/>
    <property type="match status" value="1"/>
</dbReference>
<feature type="binding site" evidence="7">
    <location>
        <position position="231"/>
    </location>
    <ligand>
        <name>substrate</name>
    </ligand>
</feature>
<gene>
    <name evidence="7" type="primary">zwf</name>
    <name evidence="10" type="ORF">G4Z05_07755</name>
</gene>
<feature type="binding site" evidence="7">
    <location>
        <position position="178"/>
    </location>
    <ligand>
        <name>substrate</name>
    </ligand>
</feature>
<evidence type="ECO:0000256" key="2">
    <source>
        <dbReference type="ARBA" id="ARBA00009975"/>
    </source>
</evidence>
<dbReference type="HAMAP" id="MF_00966">
    <property type="entry name" value="G6PD"/>
    <property type="match status" value="1"/>
</dbReference>
<dbReference type="Pfam" id="PF02781">
    <property type="entry name" value="G6PD_C"/>
    <property type="match status" value="1"/>
</dbReference>
<dbReference type="PANTHER" id="PTHR23429">
    <property type="entry name" value="GLUCOSE-6-PHOSPHATE 1-DEHYDROGENASE G6PD"/>
    <property type="match status" value="1"/>
</dbReference>
<comment type="caution">
    <text evidence="10">The sequence shown here is derived from an EMBL/GenBank/DDBJ whole genome shotgun (WGS) entry which is preliminary data.</text>
</comment>
<keyword evidence="11" id="KW-1185">Reference proteome</keyword>
<dbReference type="InterPro" id="IPR022674">
    <property type="entry name" value="G6P_DH_NAD-bd"/>
</dbReference>
<evidence type="ECO:0000259" key="8">
    <source>
        <dbReference type="Pfam" id="PF00479"/>
    </source>
</evidence>
<evidence type="ECO:0000256" key="3">
    <source>
        <dbReference type="ARBA" id="ARBA00022526"/>
    </source>
</evidence>
<accession>A0A6B3TQA7</accession>
<dbReference type="EMBL" id="JAAIUV010000009">
    <property type="protein sequence ID" value="NEX78778.1"/>
    <property type="molecule type" value="Genomic_DNA"/>
</dbReference>
<name>A0A6B3TQA7_9BACI</name>
<dbReference type="NCBIfam" id="NF009492">
    <property type="entry name" value="PRK12853.1-3"/>
    <property type="match status" value="1"/>
</dbReference>
<feature type="binding site" evidence="7">
    <location>
        <position position="336"/>
    </location>
    <ligand>
        <name>substrate</name>
    </ligand>
</feature>
<keyword evidence="6 7" id="KW-0119">Carbohydrate metabolism</keyword>
<dbReference type="InterPro" id="IPR019796">
    <property type="entry name" value="G6P_DH_AS"/>
</dbReference>
<dbReference type="Gene3D" id="3.30.360.10">
    <property type="entry name" value="Dihydrodipicolinate Reductase, domain 2"/>
    <property type="match status" value="1"/>
</dbReference>
<dbReference type="RefSeq" id="WP_163251306.1">
    <property type="nucleotide sequence ID" value="NZ_JAAIUV010000009.1"/>
</dbReference>
<feature type="binding site" evidence="7">
    <location>
        <position position="212"/>
    </location>
    <ligand>
        <name>substrate</name>
    </ligand>
</feature>
<dbReference type="GO" id="GO:0009051">
    <property type="term" value="P:pentose-phosphate shunt, oxidative branch"/>
    <property type="evidence" value="ECO:0007669"/>
    <property type="project" value="TreeGrafter"/>
</dbReference>
<dbReference type="Pfam" id="PF00479">
    <property type="entry name" value="G6PD_N"/>
    <property type="match status" value="1"/>
</dbReference>